<sequence length="210" mass="22773">MSARALVKYGAIALAFGALGFVLAVGLLTLVFAPKAGAYAPVDSSDAAAWIQAVGSIAAIVGAFYVGKQQAIAAAKLAEDGRKKAHLERLEGYSAIVLNLVQRIASLEQALGYNTTNSFRFAWVWGQRSEFRVALEAVDRVPIHDFADPKKIDAALSIYGAAAEAFDEAEDVMNRWTADNAPEFLNAYEDLKEHIRVYAHRARARQSEIT</sequence>
<dbReference type="RefSeq" id="WP_006395948.1">
    <property type="nucleotide sequence ID" value="NZ_GL982453.1"/>
</dbReference>
<keyword evidence="1" id="KW-0472">Membrane</keyword>
<evidence type="ECO:0000313" key="3">
    <source>
        <dbReference type="Proteomes" id="UP000004853"/>
    </source>
</evidence>
<dbReference type="Proteomes" id="UP000004853">
    <property type="component" value="Unassembled WGS sequence"/>
</dbReference>
<dbReference type="AlphaFoldDB" id="F7TAE1"/>
<evidence type="ECO:0000313" key="2">
    <source>
        <dbReference type="EMBL" id="EGP42726.1"/>
    </source>
</evidence>
<protein>
    <submittedName>
        <fullName evidence="2">Uncharacterized protein</fullName>
    </submittedName>
</protein>
<accession>F7TAE1</accession>
<feature type="transmembrane region" description="Helical" evidence="1">
    <location>
        <begin position="47"/>
        <end position="67"/>
    </location>
</feature>
<dbReference type="OrthoDB" id="9135939at2"/>
<gene>
    <name evidence="2" type="ORF">AXXA_29705</name>
</gene>
<evidence type="ECO:0000256" key="1">
    <source>
        <dbReference type="SAM" id="Phobius"/>
    </source>
</evidence>
<reference evidence="2 3" key="1">
    <citation type="submission" date="2011-06" db="EMBL/GenBank/DDBJ databases">
        <authorList>
            <person name="Bador J."/>
            <person name="Amoureux L."/>
            <person name="Neuwirth C."/>
        </authorList>
    </citation>
    <scope>NUCLEOTIDE SEQUENCE [LARGE SCALE GENOMIC DNA]</scope>
    <source>
        <strain evidence="2 3">AXX-A</strain>
    </source>
</reference>
<name>F7TAE1_9BURK</name>
<organism evidence="2 3">
    <name type="scientific">Achromobacter insuavis AXX-A</name>
    <dbReference type="NCBI Taxonomy" id="1003200"/>
    <lineage>
        <taxon>Bacteria</taxon>
        <taxon>Pseudomonadati</taxon>
        <taxon>Pseudomonadota</taxon>
        <taxon>Betaproteobacteria</taxon>
        <taxon>Burkholderiales</taxon>
        <taxon>Alcaligenaceae</taxon>
        <taxon>Achromobacter</taxon>
    </lineage>
</organism>
<dbReference type="HOGENOM" id="CLU_1307890_0_0_4"/>
<keyword evidence="1" id="KW-0812">Transmembrane</keyword>
<feature type="transmembrane region" description="Helical" evidence="1">
    <location>
        <begin position="12"/>
        <end position="32"/>
    </location>
</feature>
<keyword evidence="1" id="KW-1133">Transmembrane helix</keyword>
<proteinExistence type="predicted"/>
<dbReference type="EMBL" id="AFRQ01000139">
    <property type="protein sequence ID" value="EGP42726.1"/>
    <property type="molecule type" value="Genomic_DNA"/>
</dbReference>
<comment type="caution">
    <text evidence="2">The sequence shown here is derived from an EMBL/GenBank/DDBJ whole genome shotgun (WGS) entry which is preliminary data.</text>
</comment>